<protein>
    <recommendedName>
        <fullName evidence="5">Shr3 amino acid permease chaperone</fullName>
    </recommendedName>
</protein>
<dbReference type="GO" id="GO:0051082">
    <property type="term" value="F:unfolded protein binding"/>
    <property type="evidence" value="ECO:0007669"/>
    <property type="project" value="TreeGrafter"/>
</dbReference>
<comment type="caution">
    <text evidence="3">The sequence shown here is derived from an EMBL/GenBank/DDBJ whole genome shotgun (WGS) entry which is preliminary data.</text>
</comment>
<feature type="transmembrane region" description="Helical" evidence="2">
    <location>
        <begin position="84"/>
        <end position="103"/>
    </location>
</feature>
<keyword evidence="2" id="KW-1133">Transmembrane helix</keyword>
<keyword evidence="4" id="KW-1185">Reference proteome</keyword>
<feature type="transmembrane region" description="Helical" evidence="2">
    <location>
        <begin position="57"/>
        <end position="77"/>
    </location>
</feature>
<dbReference type="Pfam" id="PF08229">
    <property type="entry name" value="SHR3_chaperone"/>
    <property type="match status" value="1"/>
</dbReference>
<dbReference type="PANTHER" id="PTHR28228">
    <property type="entry name" value="SECRETORY COMPONENT PROTEIN SHR3"/>
    <property type="match status" value="1"/>
</dbReference>
<gene>
    <name evidence="3" type="ORF">AZE42_02956</name>
</gene>
<feature type="region of interest" description="Disordered" evidence="1">
    <location>
        <begin position="173"/>
        <end position="196"/>
    </location>
</feature>
<accession>A0A1J8PY38</accession>
<evidence type="ECO:0000313" key="3">
    <source>
        <dbReference type="EMBL" id="OJA13733.1"/>
    </source>
</evidence>
<feature type="compositionally biased region" description="Basic and acidic residues" evidence="1">
    <location>
        <begin position="173"/>
        <end position="186"/>
    </location>
</feature>
<sequence>MGVRASVVVCVTSFLLGSLFTHWIADSLTLWKSPVTDEHLWTAALYYSILTRGPVQILYVLFAITILGGTTIFWSFNDLEAGNLMFDGGSIFLYGLSVIMYAYSVIPNLLDQFTAIPAYHVKDAFPRLLRAPTLDLASHHLVCSVALTGVLILQAGRWWAELADGDDEEGYLTEKVEDSDVVDETKSSTPLTTTSP</sequence>
<evidence type="ECO:0000256" key="2">
    <source>
        <dbReference type="SAM" id="Phobius"/>
    </source>
</evidence>
<dbReference type="SMART" id="SM00786">
    <property type="entry name" value="SHR3_chaperone"/>
    <property type="match status" value="1"/>
</dbReference>
<feature type="transmembrane region" description="Helical" evidence="2">
    <location>
        <begin position="7"/>
        <end position="25"/>
    </location>
</feature>
<reference evidence="3 4" key="1">
    <citation type="submission" date="2016-03" db="EMBL/GenBank/DDBJ databases">
        <title>Comparative genomics of the ectomycorrhizal sister species Rhizopogon vinicolor and Rhizopogon vesiculosus (Basidiomycota: Boletales) reveals a divergence of the mating type B locus.</title>
        <authorList>
            <person name="Mujic A.B."/>
            <person name="Kuo A."/>
            <person name="Tritt A."/>
            <person name="Lipzen A."/>
            <person name="Chen C."/>
            <person name="Johnson J."/>
            <person name="Sharma A."/>
            <person name="Barry K."/>
            <person name="Grigoriev I.V."/>
            <person name="Spatafora J.W."/>
        </authorList>
    </citation>
    <scope>NUCLEOTIDE SEQUENCE [LARGE SCALE GENOMIC DNA]</scope>
    <source>
        <strain evidence="3 4">AM-OR11-056</strain>
    </source>
</reference>
<evidence type="ECO:0000256" key="1">
    <source>
        <dbReference type="SAM" id="MobiDB-lite"/>
    </source>
</evidence>
<dbReference type="EMBL" id="LVVM01004029">
    <property type="protein sequence ID" value="OJA13733.1"/>
    <property type="molecule type" value="Genomic_DNA"/>
</dbReference>
<dbReference type="AlphaFoldDB" id="A0A1J8PY38"/>
<proteinExistence type="predicted"/>
<dbReference type="GO" id="GO:0006888">
    <property type="term" value="P:endoplasmic reticulum to Golgi vesicle-mediated transport"/>
    <property type="evidence" value="ECO:0007669"/>
    <property type="project" value="TreeGrafter"/>
</dbReference>
<organism evidence="3 4">
    <name type="scientific">Rhizopogon vesiculosus</name>
    <dbReference type="NCBI Taxonomy" id="180088"/>
    <lineage>
        <taxon>Eukaryota</taxon>
        <taxon>Fungi</taxon>
        <taxon>Dikarya</taxon>
        <taxon>Basidiomycota</taxon>
        <taxon>Agaricomycotina</taxon>
        <taxon>Agaricomycetes</taxon>
        <taxon>Agaricomycetidae</taxon>
        <taxon>Boletales</taxon>
        <taxon>Suillineae</taxon>
        <taxon>Rhizopogonaceae</taxon>
        <taxon>Rhizopogon</taxon>
    </lineage>
</organism>
<keyword evidence="2" id="KW-0472">Membrane</keyword>
<keyword evidence="2" id="KW-0812">Transmembrane</keyword>
<evidence type="ECO:0000313" key="4">
    <source>
        <dbReference type="Proteomes" id="UP000183567"/>
    </source>
</evidence>
<dbReference type="PANTHER" id="PTHR28228:SF1">
    <property type="entry name" value="SECRETORY COMPONENT PROTEIN SHR3"/>
    <property type="match status" value="1"/>
</dbReference>
<dbReference type="InterPro" id="IPR013248">
    <property type="entry name" value="Psh3/Shr3"/>
</dbReference>
<dbReference type="GO" id="GO:0005789">
    <property type="term" value="C:endoplasmic reticulum membrane"/>
    <property type="evidence" value="ECO:0007669"/>
    <property type="project" value="TreeGrafter"/>
</dbReference>
<name>A0A1J8PY38_9AGAM</name>
<dbReference type="OrthoDB" id="5229808at2759"/>
<evidence type="ECO:0008006" key="5">
    <source>
        <dbReference type="Google" id="ProtNLM"/>
    </source>
</evidence>
<dbReference type="Proteomes" id="UP000183567">
    <property type="component" value="Unassembled WGS sequence"/>
</dbReference>
<feature type="compositionally biased region" description="Low complexity" evidence="1">
    <location>
        <begin position="187"/>
        <end position="196"/>
    </location>
</feature>